<dbReference type="InterPro" id="IPR036928">
    <property type="entry name" value="AS_sf"/>
</dbReference>
<dbReference type="SUPFAM" id="SSF75304">
    <property type="entry name" value="Amidase signature (AS) enzymes"/>
    <property type="match status" value="1"/>
</dbReference>
<gene>
    <name evidence="2" type="ORF">TARUN_8805</name>
</gene>
<sequence>MSLDLRYSDATALAELIRTGKVSAVEVMQTHLDRIKSLNPQLNAIVTIDKSALANAKAADAAVQSGKYNLGPLHGVPFTAKDSIDTAGVATQRGSPIFEGRVPSSDAVSVARMKAAGAILLAKTNLPEFSYACESENLLTGRTNNPWNLERTPGGSSGGESAAIAAGLSPIGLGTDLSISVRGPSAMTGIMALKPTHGRIPMTGIWPREPRRFWHAGPMARSVRDLALAYSVLAGPDGQDAFSSLGANFDAGVGVTPKRQLKIGWLVEPGFGPIDPEVSSIVRAAAEALKAAGCAVESVRIPALERDFALDVFLRIHVNEMKPPMVQITSGQPEEKIFKNARGMLNTPETIMPDFVDAEQAIERLKDGFAEYFQKYDALVCPVIPLPSHGHAVEELTINGQTVSNFNICSTTTPFTVTGLPGLSIPFGASHEGMPIGVQLVSSWYAESTILHLASVLEKVSPMKGQYPRTKCPGSAYGGYLPKARVVLVWLGPATPESDLIFDVCETQVVSAEEDVLRSISWEEELGDALKTIYQRSYWTRLWIIQELLLTRSIVFFRGPKLTSWSVFRRLPRLVEGVFYEGGLTGVDIKLGSTPRGRHARSLLGALEEQSSNEYRKEQQLYKLVVDFRKAQCFDNRDRVFGLLGLAGQTSTKRQSLDVLVDYLAELSELYVRLLSSMPRELNIYAARDIFHILQLHTDLSLFTENCQIVNSIPAAISNVGFEIDFTQLGHLKHVSASTCKWCEMCKGRKEAKEKDARIALFQGCTLYEIQAGGSQSAWASHNVGPLHAVWPNDCCVVSKGTNVCEGDDVFVLMGTNLVIIQHIEGKDDLSDGVKVTFELDYMAYTEEIDSIAAASQSLAEYLSKLPRSVDTGWLTNSSGFAQYHAKNSNNRLSRICFGSVYAETHRKNNTEVVGSTVHFMTGTRRSAHTNRIVCIVRTSSKRRKADFDRLAQRIENAWYSAPGVSLDESTQQLPPSKEGKKLALVASLIHVREWGVAAPEVGKERDWVKELLPYRQRISEAGDNDVANILKEFDEREDLKTLLE</sequence>
<comment type="caution">
    <text evidence="2">The sequence shown here is derived from an EMBL/GenBank/DDBJ whole genome shotgun (WGS) entry which is preliminary data.</text>
</comment>
<organism evidence="2 3">
    <name type="scientific">Trichoderma arundinaceum</name>
    <dbReference type="NCBI Taxonomy" id="490622"/>
    <lineage>
        <taxon>Eukaryota</taxon>
        <taxon>Fungi</taxon>
        <taxon>Dikarya</taxon>
        <taxon>Ascomycota</taxon>
        <taxon>Pezizomycotina</taxon>
        <taxon>Sordariomycetes</taxon>
        <taxon>Hypocreomycetidae</taxon>
        <taxon>Hypocreales</taxon>
        <taxon>Hypocreaceae</taxon>
        <taxon>Trichoderma</taxon>
    </lineage>
</organism>
<proteinExistence type="predicted"/>
<dbReference type="PANTHER" id="PTHR11895:SF7">
    <property type="entry name" value="GLUTAMYL-TRNA(GLN) AMIDOTRANSFERASE SUBUNIT A, MITOCHONDRIAL"/>
    <property type="match status" value="1"/>
</dbReference>
<dbReference type="InterPro" id="IPR014347">
    <property type="entry name" value="Tautomerase/MIF_sf"/>
</dbReference>
<dbReference type="InterPro" id="IPR023631">
    <property type="entry name" value="Amidase_dom"/>
</dbReference>
<reference evidence="2 3" key="1">
    <citation type="journal article" date="2018" name="PLoS Pathog.">
        <title>Evolution of structural diversity of trichothecenes, a family of toxins produced by plant pathogenic and entomopathogenic fungi.</title>
        <authorList>
            <person name="Proctor R.H."/>
            <person name="McCormick S.P."/>
            <person name="Kim H.S."/>
            <person name="Cardoza R.E."/>
            <person name="Stanley A.M."/>
            <person name="Lindo L."/>
            <person name="Kelly A."/>
            <person name="Brown D.W."/>
            <person name="Lee T."/>
            <person name="Vaughan M.M."/>
            <person name="Alexander N.J."/>
            <person name="Busman M."/>
            <person name="Gutierrez S."/>
        </authorList>
    </citation>
    <scope>NUCLEOTIDE SEQUENCE [LARGE SCALE GENOMIC DNA]</scope>
    <source>
        <strain evidence="2 3">IBT 40837</strain>
    </source>
</reference>
<evidence type="ECO:0000259" key="1">
    <source>
        <dbReference type="Pfam" id="PF01425"/>
    </source>
</evidence>
<accession>A0A395NBE9</accession>
<feature type="domain" description="Amidase" evidence="1">
    <location>
        <begin position="26"/>
        <end position="451"/>
    </location>
</feature>
<dbReference type="AlphaFoldDB" id="A0A395NBE9"/>
<dbReference type="GO" id="GO:0003824">
    <property type="term" value="F:catalytic activity"/>
    <property type="evidence" value="ECO:0007669"/>
    <property type="project" value="InterPro"/>
</dbReference>
<evidence type="ECO:0000313" key="3">
    <source>
        <dbReference type="Proteomes" id="UP000266272"/>
    </source>
</evidence>
<dbReference type="Gene3D" id="3.90.1300.10">
    <property type="entry name" value="Amidase signature (AS) domain"/>
    <property type="match status" value="1"/>
</dbReference>
<dbReference type="Proteomes" id="UP000266272">
    <property type="component" value="Unassembled WGS sequence"/>
</dbReference>
<dbReference type="Pfam" id="PF01425">
    <property type="entry name" value="Amidase"/>
    <property type="match status" value="1"/>
</dbReference>
<keyword evidence="3" id="KW-1185">Reference proteome</keyword>
<dbReference type="Gene3D" id="3.30.429.10">
    <property type="entry name" value="Macrophage Migration Inhibitory Factor"/>
    <property type="match status" value="1"/>
</dbReference>
<protein>
    <submittedName>
        <fullName evidence="2">Heterokaryon incompatibility het</fullName>
    </submittedName>
</protein>
<name>A0A395NBE9_TRIAR</name>
<dbReference type="STRING" id="490622.A0A395NBE9"/>
<dbReference type="PANTHER" id="PTHR11895">
    <property type="entry name" value="TRANSAMIDASE"/>
    <property type="match status" value="1"/>
</dbReference>
<dbReference type="OrthoDB" id="566138at2759"/>
<dbReference type="InterPro" id="IPR000120">
    <property type="entry name" value="Amidase"/>
</dbReference>
<dbReference type="EMBL" id="PXOA01000651">
    <property type="protein sequence ID" value="RFU73436.1"/>
    <property type="molecule type" value="Genomic_DNA"/>
</dbReference>
<evidence type="ECO:0000313" key="2">
    <source>
        <dbReference type="EMBL" id="RFU73436.1"/>
    </source>
</evidence>